<organism evidence="1">
    <name type="scientific">uncultured Mycobacterium sp</name>
    <dbReference type="NCBI Taxonomy" id="171292"/>
    <lineage>
        <taxon>Bacteria</taxon>
        <taxon>Bacillati</taxon>
        <taxon>Actinomycetota</taxon>
        <taxon>Actinomycetes</taxon>
        <taxon>Mycobacteriales</taxon>
        <taxon>Mycobacteriaceae</taxon>
        <taxon>Mycobacterium</taxon>
        <taxon>environmental samples</taxon>
    </lineage>
</organism>
<dbReference type="AlphaFoldDB" id="A0A1Y5PN60"/>
<evidence type="ECO:0000313" key="1">
    <source>
        <dbReference type="EMBL" id="SBS78769.1"/>
    </source>
</evidence>
<reference evidence="1" key="1">
    <citation type="submission" date="2016-03" db="EMBL/GenBank/DDBJ databases">
        <authorList>
            <person name="Ploux O."/>
        </authorList>
    </citation>
    <scope>NUCLEOTIDE SEQUENCE</scope>
    <source>
        <strain evidence="1">UC10</strain>
    </source>
</reference>
<proteinExistence type="predicted"/>
<accession>A0A1Y5PN60</accession>
<name>A0A1Y5PN60_9MYCO</name>
<dbReference type="SUPFAM" id="SSF53474">
    <property type="entry name" value="alpha/beta-Hydrolases"/>
    <property type="match status" value="1"/>
</dbReference>
<dbReference type="InterPro" id="IPR029058">
    <property type="entry name" value="AB_hydrolase_fold"/>
</dbReference>
<gene>
    <name evidence="1" type="ORF">MHPYR_600023</name>
</gene>
<dbReference type="EMBL" id="FLQS01000057">
    <property type="protein sequence ID" value="SBS78769.1"/>
    <property type="molecule type" value="Genomic_DNA"/>
</dbReference>
<protein>
    <submittedName>
        <fullName evidence="1">Uncharacterized protein</fullName>
    </submittedName>
</protein>
<dbReference type="Gene3D" id="3.40.50.1820">
    <property type="entry name" value="alpha/beta hydrolase"/>
    <property type="match status" value="1"/>
</dbReference>
<sequence>MRMITTGVGAPPLVFVHGWACDGTDWRAQVDARLAPTCRRLPSRHCPGLTTSHRSIWPMR</sequence>